<keyword evidence="4" id="KW-1003">Cell membrane</keyword>
<evidence type="ECO:0000256" key="6">
    <source>
        <dbReference type="ARBA" id="ARBA00022989"/>
    </source>
</evidence>
<evidence type="ECO:0000256" key="7">
    <source>
        <dbReference type="ARBA" id="ARBA00023136"/>
    </source>
</evidence>
<dbReference type="InterPro" id="IPR004626">
    <property type="entry name" value="RarD"/>
</dbReference>
<dbReference type="EMBL" id="CP003696">
    <property type="protein sequence ID" value="AGP30602.1"/>
    <property type="molecule type" value="Genomic_DNA"/>
</dbReference>
<feature type="transmembrane region" description="Helical" evidence="9">
    <location>
        <begin position="122"/>
        <end position="140"/>
    </location>
</feature>
<evidence type="ECO:0000313" key="11">
    <source>
        <dbReference type="EMBL" id="AGP30602.1"/>
    </source>
</evidence>
<dbReference type="InterPro" id="IPR037185">
    <property type="entry name" value="EmrE-like"/>
</dbReference>
<dbReference type="KEGG" id="cter:A606_04765"/>
<reference evidence="11 12" key="1">
    <citation type="submission" date="2012-06" db="EMBL/GenBank/DDBJ databases">
        <title>Complete genome sequence of Corynebacterium terpenotabidum Y-11 (=DSM 44721).</title>
        <authorList>
            <person name="Ruckert C."/>
            <person name="Albersmeier A."/>
            <person name="Al-Dilaimi A."/>
            <person name="Szczepanowski R."/>
            <person name="Kalinowski J."/>
        </authorList>
    </citation>
    <scope>NUCLEOTIDE SEQUENCE [LARGE SCALE GENOMIC DNA]</scope>
    <source>
        <strain evidence="11 12">Y-11</strain>
    </source>
</reference>
<keyword evidence="12" id="KW-1185">Reference proteome</keyword>
<gene>
    <name evidence="11" type="ORF">A606_04765</name>
</gene>
<evidence type="ECO:0000256" key="9">
    <source>
        <dbReference type="SAM" id="Phobius"/>
    </source>
</evidence>
<feature type="domain" description="EamA" evidence="10">
    <location>
        <begin position="2"/>
        <end position="138"/>
    </location>
</feature>
<proteinExistence type="inferred from homology"/>
<dbReference type="NCBIfam" id="TIGR00688">
    <property type="entry name" value="rarD"/>
    <property type="match status" value="1"/>
</dbReference>
<evidence type="ECO:0000256" key="2">
    <source>
        <dbReference type="ARBA" id="ARBA00007362"/>
    </source>
</evidence>
<feature type="domain" description="EamA" evidence="10">
    <location>
        <begin position="149"/>
        <end position="282"/>
    </location>
</feature>
<dbReference type="STRING" id="1200352.A606_04765"/>
<dbReference type="PANTHER" id="PTHR22911:SF137">
    <property type="entry name" value="SOLUTE CARRIER FAMILY 35 MEMBER G2-RELATED"/>
    <property type="match status" value="1"/>
</dbReference>
<keyword evidence="5 9" id="KW-0812">Transmembrane</keyword>
<dbReference type="AlphaFoldDB" id="S4XBV4"/>
<feature type="region of interest" description="Disordered" evidence="8">
    <location>
        <begin position="293"/>
        <end position="317"/>
    </location>
</feature>
<dbReference type="PATRIC" id="fig|1200352.3.peg.965"/>
<evidence type="ECO:0000256" key="1">
    <source>
        <dbReference type="ARBA" id="ARBA00004651"/>
    </source>
</evidence>
<evidence type="ECO:0000256" key="3">
    <source>
        <dbReference type="ARBA" id="ARBA00022448"/>
    </source>
</evidence>
<feature type="transmembrane region" description="Helical" evidence="9">
    <location>
        <begin position="210"/>
        <end position="229"/>
    </location>
</feature>
<organism evidence="11 12">
    <name type="scientific">Corynebacterium terpenotabidum Y-11</name>
    <dbReference type="NCBI Taxonomy" id="1200352"/>
    <lineage>
        <taxon>Bacteria</taxon>
        <taxon>Bacillati</taxon>
        <taxon>Actinomycetota</taxon>
        <taxon>Actinomycetes</taxon>
        <taxon>Mycobacteriales</taxon>
        <taxon>Corynebacteriaceae</taxon>
        <taxon>Corynebacterium</taxon>
    </lineage>
</organism>
<feature type="transmembrane region" description="Helical" evidence="9">
    <location>
        <begin position="70"/>
        <end position="87"/>
    </location>
</feature>
<feature type="transmembrane region" description="Helical" evidence="9">
    <location>
        <begin position="93"/>
        <end position="115"/>
    </location>
</feature>
<evidence type="ECO:0000313" key="12">
    <source>
        <dbReference type="Proteomes" id="UP000014809"/>
    </source>
</evidence>
<feature type="transmembrane region" description="Helical" evidence="9">
    <location>
        <begin position="269"/>
        <end position="288"/>
    </location>
</feature>
<evidence type="ECO:0000256" key="5">
    <source>
        <dbReference type="ARBA" id="ARBA00022692"/>
    </source>
</evidence>
<dbReference type="Pfam" id="PF00892">
    <property type="entry name" value="EamA"/>
    <property type="match status" value="2"/>
</dbReference>
<feature type="compositionally biased region" description="Polar residues" evidence="8">
    <location>
        <begin position="308"/>
        <end position="317"/>
    </location>
</feature>
<comment type="subcellular location">
    <subcellularLocation>
        <location evidence="1">Cell membrane</location>
        <topology evidence="1">Multi-pass membrane protein</topology>
    </subcellularLocation>
</comment>
<name>S4XBV4_9CORY</name>
<evidence type="ECO:0000256" key="4">
    <source>
        <dbReference type="ARBA" id="ARBA00022475"/>
    </source>
</evidence>
<dbReference type="HOGENOM" id="CLU_054508_1_0_11"/>
<comment type="similarity">
    <text evidence="2">Belongs to the EamA transporter family.</text>
</comment>
<feature type="transmembrane region" description="Helical" evidence="9">
    <location>
        <begin position="236"/>
        <end position="257"/>
    </location>
</feature>
<dbReference type="Proteomes" id="UP000014809">
    <property type="component" value="Chromosome"/>
</dbReference>
<dbReference type="GO" id="GO:0005886">
    <property type="term" value="C:plasma membrane"/>
    <property type="evidence" value="ECO:0007669"/>
    <property type="project" value="UniProtKB-SubCell"/>
</dbReference>
<dbReference type="PANTHER" id="PTHR22911">
    <property type="entry name" value="ACYL-MALONYL CONDENSING ENZYME-RELATED"/>
    <property type="match status" value="1"/>
</dbReference>
<feature type="transmembrane region" description="Helical" evidence="9">
    <location>
        <begin position="29"/>
        <end position="49"/>
    </location>
</feature>
<dbReference type="InterPro" id="IPR000620">
    <property type="entry name" value="EamA_dom"/>
</dbReference>
<dbReference type="OrthoDB" id="369870at2"/>
<evidence type="ECO:0000256" key="8">
    <source>
        <dbReference type="SAM" id="MobiDB-lite"/>
    </source>
</evidence>
<keyword evidence="6 9" id="KW-1133">Transmembrane helix</keyword>
<sequence length="317" mass="34278">MIWGVACYLMWGFFPAFFPLLEPADPMEILAHRFVWTLVFVAVVLLLLGRNHGGGFHWIRGMTLRQWGRIAVAAVLIAGNWGLYIYAVNNDHVADAALGYFINPLVSVLLGVLVLRERLRMLQWLSVGVAAVAVVVLTVALGSPPVVSLGLAFTFGLYGLMKKKVTLTPLQSLTAETVVLAPVGVLYLAWLQSGASAGSNTMVQGGHGIGHALLLIAAGAITALPLLCFARAAHELSLTTLGMLQYITPVLQMLWAVFVVDEHIEPARWVGFGLIWVAVAVFTADMVANRPRRARVTRPGHPDLPGTGQFSPKIRST</sequence>
<dbReference type="SUPFAM" id="SSF103481">
    <property type="entry name" value="Multidrug resistance efflux transporter EmrE"/>
    <property type="match status" value="2"/>
</dbReference>
<evidence type="ECO:0000259" key="10">
    <source>
        <dbReference type="Pfam" id="PF00892"/>
    </source>
</evidence>
<accession>S4XBV4</accession>
<protein>
    <recommendedName>
        <fullName evidence="10">EamA domain-containing protein</fullName>
    </recommendedName>
</protein>
<dbReference type="RefSeq" id="WP_020440964.1">
    <property type="nucleotide sequence ID" value="NC_021663.1"/>
</dbReference>
<keyword evidence="7 9" id="KW-0472">Membrane</keyword>
<dbReference type="Gene3D" id="1.10.3730.20">
    <property type="match status" value="1"/>
</dbReference>
<keyword evidence="3" id="KW-0813">Transport</keyword>
<dbReference type="eggNOG" id="COG2962">
    <property type="taxonomic scope" value="Bacteria"/>
</dbReference>